<comment type="caution">
    <text evidence="4">The sequence shown here is derived from an EMBL/GenBank/DDBJ whole genome shotgun (WGS) entry which is preliminary data.</text>
</comment>
<dbReference type="PANTHER" id="PTHR31827:SF1">
    <property type="entry name" value="EMB|CAB89363.1"/>
    <property type="match status" value="1"/>
</dbReference>
<evidence type="ECO:0000256" key="2">
    <source>
        <dbReference type="SAM" id="MobiDB-lite"/>
    </source>
</evidence>
<dbReference type="InterPro" id="IPR000949">
    <property type="entry name" value="ELM2_dom"/>
</dbReference>
<accession>A0A6G0XF23</accession>
<feature type="compositionally biased region" description="Acidic residues" evidence="2">
    <location>
        <begin position="142"/>
        <end position="158"/>
    </location>
</feature>
<reference evidence="4 5" key="1">
    <citation type="submission" date="2019-07" db="EMBL/GenBank/DDBJ databases">
        <title>Genomics analysis of Aphanomyces spp. identifies a new class of oomycete effector associated with host adaptation.</title>
        <authorList>
            <person name="Gaulin E."/>
        </authorList>
    </citation>
    <scope>NUCLEOTIDE SEQUENCE [LARGE SCALE GENOMIC DNA]</scope>
    <source>
        <strain evidence="4 5">ATCC 201684</strain>
    </source>
</reference>
<dbReference type="PROSITE" id="PS51156">
    <property type="entry name" value="ELM2"/>
    <property type="match status" value="1"/>
</dbReference>
<dbReference type="Proteomes" id="UP000481153">
    <property type="component" value="Unassembled WGS sequence"/>
</dbReference>
<keyword evidence="1" id="KW-0539">Nucleus</keyword>
<evidence type="ECO:0000256" key="1">
    <source>
        <dbReference type="ARBA" id="ARBA00023242"/>
    </source>
</evidence>
<keyword evidence="5" id="KW-1185">Reference proteome</keyword>
<proteinExistence type="predicted"/>
<gene>
    <name evidence="4" type="ORF">Ae201684_005601</name>
</gene>
<feature type="region of interest" description="Disordered" evidence="2">
    <location>
        <begin position="138"/>
        <end position="186"/>
    </location>
</feature>
<protein>
    <recommendedName>
        <fullName evidence="3">ELM2 domain-containing protein</fullName>
    </recommendedName>
</protein>
<feature type="domain" description="ELM2" evidence="3">
    <location>
        <begin position="118"/>
        <end position="186"/>
    </location>
</feature>
<evidence type="ECO:0000259" key="3">
    <source>
        <dbReference type="PROSITE" id="PS51156"/>
    </source>
</evidence>
<dbReference type="EMBL" id="VJMJ01000071">
    <property type="protein sequence ID" value="KAF0738674.1"/>
    <property type="molecule type" value="Genomic_DNA"/>
</dbReference>
<dbReference type="AlphaFoldDB" id="A0A6G0XF23"/>
<organism evidence="4 5">
    <name type="scientific">Aphanomyces euteiches</name>
    <dbReference type="NCBI Taxonomy" id="100861"/>
    <lineage>
        <taxon>Eukaryota</taxon>
        <taxon>Sar</taxon>
        <taxon>Stramenopiles</taxon>
        <taxon>Oomycota</taxon>
        <taxon>Saprolegniomycetes</taxon>
        <taxon>Saprolegniales</taxon>
        <taxon>Verrucalvaceae</taxon>
        <taxon>Aphanomyces</taxon>
    </lineage>
</organism>
<evidence type="ECO:0000313" key="4">
    <source>
        <dbReference type="EMBL" id="KAF0738674.1"/>
    </source>
</evidence>
<name>A0A6G0XF23_9STRA</name>
<dbReference type="PANTHER" id="PTHR31827">
    <property type="entry name" value="EMB|CAB89363.1"/>
    <property type="match status" value="1"/>
</dbReference>
<dbReference type="VEuPathDB" id="FungiDB:AeMF1_003865"/>
<sequence length="186" mass="20540">MMDHDAAELTCFFDGCSNPKIPGDWACLDHVHDQKCKGAVDCHAIVTARGLCAAHNKSKKQCVVPGCQAYQRKGGLCSRHNPHKKQCSEPGCTSQPHNHGRCVRHGGGRFCKVDGCTAHAREGSYCSPHFRMHQAIAPPVQEDNEPDEEDEDVEEPEDFLYSARSISPPPEVLDYLSDASHDEEML</sequence>
<evidence type="ECO:0000313" key="5">
    <source>
        <dbReference type="Proteomes" id="UP000481153"/>
    </source>
</evidence>